<dbReference type="EMBL" id="CP002198">
    <property type="protein sequence ID" value="ADN13175.1"/>
    <property type="molecule type" value="Genomic_DNA"/>
</dbReference>
<feature type="signal peptide" evidence="1">
    <location>
        <begin position="1"/>
        <end position="20"/>
    </location>
</feature>
<evidence type="ECO:0000313" key="2">
    <source>
        <dbReference type="EMBL" id="ADN13175.1"/>
    </source>
</evidence>
<evidence type="ECO:0000256" key="1">
    <source>
        <dbReference type="SAM" id="SignalP"/>
    </source>
</evidence>
<feature type="chain" id="PRO_5003141292" evidence="1">
    <location>
        <begin position="21"/>
        <end position="154"/>
    </location>
</feature>
<dbReference type="AlphaFoldDB" id="E0UFR4"/>
<keyword evidence="1" id="KW-0732">Signal</keyword>
<evidence type="ECO:0000313" key="3">
    <source>
        <dbReference type="Proteomes" id="UP000008206"/>
    </source>
</evidence>
<dbReference type="eggNOG" id="COG3170">
    <property type="taxonomic scope" value="Bacteria"/>
</dbReference>
<dbReference type="HOGENOM" id="CLU_139651_0_0_3"/>
<dbReference type="Proteomes" id="UP000008206">
    <property type="component" value="Chromosome"/>
</dbReference>
<organism evidence="2 3">
    <name type="scientific">Gloeothece verrucosa (strain PCC 7822)</name>
    <name type="common">Cyanothece sp. (strain PCC 7822)</name>
    <dbReference type="NCBI Taxonomy" id="497965"/>
    <lineage>
        <taxon>Bacteria</taxon>
        <taxon>Bacillati</taxon>
        <taxon>Cyanobacteriota</taxon>
        <taxon>Cyanophyceae</taxon>
        <taxon>Oscillatoriophycideae</taxon>
        <taxon>Chroococcales</taxon>
        <taxon>Aphanothecaceae</taxon>
        <taxon>Gloeothece</taxon>
        <taxon>Gloeothece verrucosa</taxon>
    </lineage>
</organism>
<accession>E0UFR4</accession>
<protein>
    <submittedName>
        <fullName evidence="2">Uncharacterized protein</fullName>
    </submittedName>
</protein>
<name>E0UFR4_GLOV7</name>
<dbReference type="KEGG" id="cyj:Cyan7822_1168"/>
<keyword evidence="3" id="KW-1185">Reference proteome</keyword>
<gene>
    <name evidence="2" type="ordered locus">Cyan7822_1168</name>
</gene>
<sequence length="154" mass="17052">MKMKSLISVTLLATISLTLALKNVAQNPPAKTYQPGFWQPVARVEVKRPLAIQLVNETDIPLEYDFTTSYDVPPQPIQPKQTVTLEEQFRLPAYLLINPSSQSSTASGGTPFNLKFNVDVNKDNVVTVKIVKVDSNTPGNTTFNIHETGAIYVY</sequence>
<proteinExistence type="predicted"/>
<dbReference type="STRING" id="497965.Cyan7822_1168"/>
<reference evidence="3" key="1">
    <citation type="journal article" date="2011" name="MBio">
        <title>Novel metabolic attributes of the genus Cyanothece, comprising a group of unicellular nitrogen-fixing Cyanobacteria.</title>
        <authorList>
            <person name="Bandyopadhyay A."/>
            <person name="Elvitigala T."/>
            <person name="Welsh E."/>
            <person name="Stockel J."/>
            <person name="Liberton M."/>
            <person name="Min H."/>
            <person name="Sherman L.A."/>
            <person name="Pakrasi H.B."/>
        </authorList>
    </citation>
    <scope>NUCLEOTIDE SEQUENCE [LARGE SCALE GENOMIC DNA]</scope>
    <source>
        <strain evidence="3">PCC 7822</strain>
    </source>
</reference>